<gene>
    <name evidence="2" type="ORF">GPL21_21675</name>
</gene>
<feature type="region of interest" description="Disordered" evidence="1">
    <location>
        <begin position="34"/>
        <end position="64"/>
    </location>
</feature>
<evidence type="ECO:0000256" key="1">
    <source>
        <dbReference type="SAM" id="MobiDB-lite"/>
    </source>
</evidence>
<dbReference type="AlphaFoldDB" id="A0A844SWK5"/>
<keyword evidence="3" id="KW-1185">Reference proteome</keyword>
<reference evidence="2 3" key="1">
    <citation type="submission" date="2019-12" db="EMBL/GenBank/DDBJ databases">
        <title>Draft genome sequences Bradyrhizobium cajani AMBPC1010, Bradyrhizobium pachyrhizi AMBPC1040 and Bradyrhizobium yuanmingense ALSPC3051, three plant growth promoting strains isolated from nodules of Cajanus cajan L. in Dominican Republic.</title>
        <authorList>
            <person name="Flores-Felix J.D."/>
            <person name="Araujo J."/>
            <person name="Diaz-Alcantara C."/>
            <person name="Gonzalez-Andres F."/>
            <person name="Velazquez E."/>
        </authorList>
    </citation>
    <scope>NUCLEOTIDE SEQUENCE [LARGE SCALE GENOMIC DNA]</scope>
    <source>
        <strain evidence="2 3">1040</strain>
    </source>
</reference>
<name>A0A844SWK5_9BRAD</name>
<organism evidence="2 3">
    <name type="scientific">Bradyrhizobium pachyrhizi</name>
    <dbReference type="NCBI Taxonomy" id="280333"/>
    <lineage>
        <taxon>Bacteria</taxon>
        <taxon>Pseudomonadati</taxon>
        <taxon>Pseudomonadota</taxon>
        <taxon>Alphaproteobacteria</taxon>
        <taxon>Hyphomicrobiales</taxon>
        <taxon>Nitrobacteraceae</taxon>
        <taxon>Bradyrhizobium</taxon>
    </lineage>
</organism>
<proteinExistence type="predicted"/>
<accession>A0A844SWK5</accession>
<evidence type="ECO:0000313" key="2">
    <source>
        <dbReference type="EMBL" id="MVT67712.1"/>
    </source>
</evidence>
<dbReference type="RefSeq" id="WP_157345853.1">
    <property type="nucleotide sequence ID" value="NZ_CP121667.1"/>
</dbReference>
<comment type="caution">
    <text evidence="2">The sequence shown here is derived from an EMBL/GenBank/DDBJ whole genome shotgun (WGS) entry which is preliminary data.</text>
</comment>
<dbReference type="Proteomes" id="UP000436468">
    <property type="component" value="Unassembled WGS sequence"/>
</dbReference>
<sequence>MSDNTLNKALQIMGSDIGAGGDQRRRGYRLTASSLLNGGLPHDTEKKAPSARRGGAAQGRPEQDPSIYGRAAYWAERVRLMQHCSNRLDACEVHLRAVSLGCSEWNDRKLWV</sequence>
<protein>
    <submittedName>
        <fullName evidence="2">Uncharacterized protein</fullName>
    </submittedName>
</protein>
<evidence type="ECO:0000313" key="3">
    <source>
        <dbReference type="Proteomes" id="UP000436468"/>
    </source>
</evidence>
<dbReference type="EMBL" id="WQNF01000015">
    <property type="protein sequence ID" value="MVT67712.1"/>
    <property type="molecule type" value="Genomic_DNA"/>
</dbReference>